<name>A0A8A1LXR7_AJEC8</name>
<keyword evidence="1" id="KW-1133">Transmembrane helix</keyword>
<keyword evidence="1" id="KW-0812">Transmembrane</keyword>
<dbReference type="Proteomes" id="UP000663419">
    <property type="component" value="Chromosome 5"/>
</dbReference>
<accession>A0A8A1LXR7</accession>
<protein>
    <submittedName>
        <fullName evidence="2">Uncharacterized protein</fullName>
    </submittedName>
</protein>
<dbReference type="AlphaFoldDB" id="A0A8A1LXR7"/>
<gene>
    <name evidence="2" type="ORF">I7I53_05330</name>
</gene>
<reference evidence="2" key="1">
    <citation type="submission" date="2021-01" db="EMBL/GenBank/DDBJ databases">
        <title>Chromosome-level genome assembly of a human fungal pathogen reveals clustering of transcriptionally co-regulated genes.</title>
        <authorList>
            <person name="Voorhies M."/>
            <person name="Cohen S."/>
            <person name="Shea T.P."/>
            <person name="Petrus S."/>
            <person name="Munoz J.F."/>
            <person name="Poplawski S."/>
            <person name="Goldman W.E."/>
            <person name="Michael T."/>
            <person name="Cuomo C.A."/>
            <person name="Sil A."/>
            <person name="Beyhan S."/>
        </authorList>
    </citation>
    <scope>NUCLEOTIDE SEQUENCE</scope>
    <source>
        <strain evidence="2">H88</strain>
    </source>
</reference>
<feature type="transmembrane region" description="Helical" evidence="1">
    <location>
        <begin position="45"/>
        <end position="65"/>
    </location>
</feature>
<keyword evidence="1" id="KW-0472">Membrane</keyword>
<sequence length="66" mass="7449">MCRGVISARYSVVSTLSRAYPWLMGISRPSHSVFVFPAFSGRISLAAQGFRLNLLMLFLWLMIVLL</sequence>
<evidence type="ECO:0000313" key="2">
    <source>
        <dbReference type="EMBL" id="QSS56962.1"/>
    </source>
</evidence>
<dbReference type="EMBL" id="CP069106">
    <property type="protein sequence ID" value="QSS56962.1"/>
    <property type="molecule type" value="Genomic_DNA"/>
</dbReference>
<dbReference type="VEuPathDB" id="FungiDB:I7I53_05330"/>
<organism evidence="2 3">
    <name type="scientific">Ajellomyces capsulatus (strain H88)</name>
    <name type="common">Darling's disease fungus</name>
    <name type="synonym">Histoplasma capsulatum</name>
    <dbReference type="NCBI Taxonomy" id="544711"/>
    <lineage>
        <taxon>Eukaryota</taxon>
        <taxon>Fungi</taxon>
        <taxon>Dikarya</taxon>
        <taxon>Ascomycota</taxon>
        <taxon>Pezizomycotina</taxon>
        <taxon>Eurotiomycetes</taxon>
        <taxon>Eurotiomycetidae</taxon>
        <taxon>Onygenales</taxon>
        <taxon>Ajellomycetaceae</taxon>
        <taxon>Histoplasma</taxon>
    </lineage>
</organism>
<proteinExistence type="predicted"/>
<evidence type="ECO:0000313" key="3">
    <source>
        <dbReference type="Proteomes" id="UP000663419"/>
    </source>
</evidence>
<evidence type="ECO:0000256" key="1">
    <source>
        <dbReference type="SAM" id="Phobius"/>
    </source>
</evidence>